<evidence type="ECO:0000256" key="7">
    <source>
        <dbReference type="ARBA" id="ARBA00022777"/>
    </source>
</evidence>
<evidence type="ECO:0000259" key="13">
    <source>
        <dbReference type="PROSITE" id="PS00794"/>
    </source>
</evidence>
<keyword evidence="8" id="KW-0067">ATP-binding</keyword>
<reference evidence="14 15" key="1">
    <citation type="submission" date="2016-02" db="EMBL/GenBank/DDBJ databases">
        <authorList>
            <person name="Wen L."/>
            <person name="He K."/>
            <person name="Yang H."/>
        </authorList>
    </citation>
    <scope>NUCLEOTIDE SEQUENCE [LARGE SCALE GENOMIC DNA]</scope>
    <source>
        <strain evidence="14 15">CV58</strain>
    </source>
</reference>
<dbReference type="PROSITE" id="PS00794">
    <property type="entry name" value="HPPK"/>
    <property type="match status" value="1"/>
</dbReference>
<dbReference type="Proteomes" id="UP000072660">
    <property type="component" value="Unassembled WGS sequence"/>
</dbReference>
<evidence type="ECO:0000256" key="5">
    <source>
        <dbReference type="ARBA" id="ARBA00022679"/>
    </source>
</evidence>
<dbReference type="PANTHER" id="PTHR43071">
    <property type="entry name" value="2-AMINO-4-HYDROXY-6-HYDROXYMETHYLDIHYDROPTERIDINE PYROPHOSPHOKINASE"/>
    <property type="match status" value="1"/>
</dbReference>
<evidence type="ECO:0000256" key="1">
    <source>
        <dbReference type="ARBA" id="ARBA00005051"/>
    </source>
</evidence>
<evidence type="ECO:0000256" key="10">
    <source>
        <dbReference type="ARBA" id="ARBA00029409"/>
    </source>
</evidence>
<protein>
    <recommendedName>
        <fullName evidence="4">2-amino-4-hydroxy-6-hydroxymethyldihydropteridine pyrophosphokinase</fullName>
        <ecNumber evidence="3">2.7.6.3</ecNumber>
    </recommendedName>
    <alternativeName>
        <fullName evidence="11">6-hydroxymethyl-7,8-dihydropterin pyrophosphokinase</fullName>
    </alternativeName>
    <alternativeName>
        <fullName evidence="12">7,8-dihydro-6-hydroxymethylpterin-pyrophosphokinase</fullName>
    </alternativeName>
</protein>
<comment type="function">
    <text evidence="10">Catalyzes the transfer of pyrophosphate from adenosine triphosphate (ATP) to 6-hydroxymethyl-7,8-dihydropterin, an enzymatic step in folate biosynthesis pathway.</text>
</comment>
<dbReference type="CDD" id="cd00483">
    <property type="entry name" value="HPPK"/>
    <property type="match status" value="1"/>
</dbReference>
<dbReference type="SUPFAM" id="SSF55083">
    <property type="entry name" value="6-hydroxymethyl-7,8-dihydropterin pyrophosphokinase, HPPK"/>
    <property type="match status" value="1"/>
</dbReference>
<evidence type="ECO:0000256" key="6">
    <source>
        <dbReference type="ARBA" id="ARBA00022741"/>
    </source>
</evidence>
<keyword evidence="9" id="KW-0289">Folate biosynthesis</keyword>
<evidence type="ECO:0000313" key="15">
    <source>
        <dbReference type="Proteomes" id="UP000072660"/>
    </source>
</evidence>
<dbReference type="GO" id="GO:0046654">
    <property type="term" value="P:tetrahydrofolate biosynthetic process"/>
    <property type="evidence" value="ECO:0007669"/>
    <property type="project" value="UniProtKB-UniPathway"/>
</dbReference>
<evidence type="ECO:0000256" key="2">
    <source>
        <dbReference type="ARBA" id="ARBA00005810"/>
    </source>
</evidence>
<dbReference type="GO" id="GO:0003848">
    <property type="term" value="F:2-amino-4-hydroxy-6-hydroxymethyldihydropteridine diphosphokinase activity"/>
    <property type="evidence" value="ECO:0007669"/>
    <property type="project" value="UniProtKB-EC"/>
</dbReference>
<keyword evidence="7 14" id="KW-0418">Kinase</keyword>
<evidence type="ECO:0000256" key="9">
    <source>
        <dbReference type="ARBA" id="ARBA00022909"/>
    </source>
</evidence>
<dbReference type="Pfam" id="PF01288">
    <property type="entry name" value="HPPK"/>
    <property type="match status" value="1"/>
</dbReference>
<dbReference type="RefSeq" id="WP_068393276.1">
    <property type="nucleotide sequence ID" value="NZ_LSZO01000219.1"/>
</dbReference>
<comment type="similarity">
    <text evidence="2">Belongs to the HPPK family.</text>
</comment>
<name>A0A139SHP1_9GAMM</name>
<evidence type="ECO:0000256" key="12">
    <source>
        <dbReference type="ARBA" id="ARBA00033413"/>
    </source>
</evidence>
<dbReference type="PANTHER" id="PTHR43071:SF1">
    <property type="entry name" value="2-AMINO-4-HYDROXY-6-HYDROXYMETHYLDIHYDROPTERIDINE PYROPHOSPHOKINASE"/>
    <property type="match status" value="1"/>
</dbReference>
<sequence length="180" mass="19770">MPDQFERAYIGLGSNLQNPPAQLEQALAALGKLPQTQLVCVSSFYRSAPLGPPGQPDYCNAVAALDTRLTALELLNALQVIEQAQGRLRSEHWGARTLDLDILLFAAQTIHTARLVVPHPEMQKRAFVLWPLAEIAPNLSLPNGQPLADWLIQCPYGELEKLDIPSPACRRGVTVDFKPT</sequence>
<dbReference type="GO" id="GO:0046656">
    <property type="term" value="P:folic acid biosynthetic process"/>
    <property type="evidence" value="ECO:0007669"/>
    <property type="project" value="UniProtKB-KW"/>
</dbReference>
<organism evidence="14 15">
    <name type="scientific">Ventosimonas gracilis</name>
    <dbReference type="NCBI Taxonomy" id="1680762"/>
    <lineage>
        <taxon>Bacteria</taxon>
        <taxon>Pseudomonadati</taxon>
        <taxon>Pseudomonadota</taxon>
        <taxon>Gammaproteobacteria</taxon>
        <taxon>Pseudomonadales</taxon>
        <taxon>Ventosimonadaceae</taxon>
        <taxon>Ventosimonas</taxon>
    </lineage>
</organism>
<dbReference type="EMBL" id="LSZO01000219">
    <property type="protein sequence ID" value="KXU34095.1"/>
    <property type="molecule type" value="Genomic_DNA"/>
</dbReference>
<evidence type="ECO:0000256" key="4">
    <source>
        <dbReference type="ARBA" id="ARBA00016218"/>
    </source>
</evidence>
<dbReference type="EC" id="2.7.6.3" evidence="3"/>
<comment type="caution">
    <text evidence="14">The sequence shown here is derived from an EMBL/GenBank/DDBJ whole genome shotgun (WGS) entry which is preliminary data.</text>
</comment>
<dbReference type="OrthoDB" id="9808041at2"/>
<evidence type="ECO:0000256" key="8">
    <source>
        <dbReference type="ARBA" id="ARBA00022840"/>
    </source>
</evidence>
<gene>
    <name evidence="14" type="ORF">AXE65_07740</name>
</gene>
<keyword evidence="6" id="KW-0547">Nucleotide-binding</keyword>
<evidence type="ECO:0000256" key="11">
    <source>
        <dbReference type="ARBA" id="ARBA00029766"/>
    </source>
</evidence>
<proteinExistence type="inferred from homology"/>
<dbReference type="InterPro" id="IPR000550">
    <property type="entry name" value="Hppk"/>
</dbReference>
<evidence type="ECO:0000313" key="14">
    <source>
        <dbReference type="EMBL" id="KXU34095.1"/>
    </source>
</evidence>
<keyword evidence="5" id="KW-0808">Transferase</keyword>
<keyword evidence="15" id="KW-1185">Reference proteome</keyword>
<accession>A0A139SHP1</accession>
<dbReference type="Gene3D" id="3.30.70.560">
    <property type="entry name" value="7,8-Dihydro-6-hydroxymethylpterin-pyrophosphokinase HPPK"/>
    <property type="match status" value="1"/>
</dbReference>
<dbReference type="AlphaFoldDB" id="A0A139SHP1"/>
<dbReference type="InterPro" id="IPR035907">
    <property type="entry name" value="Hppk_sf"/>
</dbReference>
<comment type="pathway">
    <text evidence="1">Cofactor biosynthesis; tetrahydrofolate biosynthesis; 2-amino-4-hydroxy-6-hydroxymethyl-7,8-dihydropteridine diphosphate from 7,8-dihydroneopterin triphosphate: step 4/4.</text>
</comment>
<feature type="domain" description="7,8-dihydro-6-hydroxymethylpterin-pyrophosphokinase" evidence="13">
    <location>
        <begin position="92"/>
        <end position="103"/>
    </location>
</feature>
<dbReference type="NCBIfam" id="TIGR01498">
    <property type="entry name" value="folK"/>
    <property type="match status" value="1"/>
</dbReference>
<dbReference type="GO" id="GO:0016301">
    <property type="term" value="F:kinase activity"/>
    <property type="evidence" value="ECO:0007669"/>
    <property type="project" value="UniProtKB-KW"/>
</dbReference>
<dbReference type="GO" id="GO:0005524">
    <property type="term" value="F:ATP binding"/>
    <property type="evidence" value="ECO:0007669"/>
    <property type="project" value="UniProtKB-KW"/>
</dbReference>
<evidence type="ECO:0000256" key="3">
    <source>
        <dbReference type="ARBA" id="ARBA00013253"/>
    </source>
</evidence>
<dbReference type="UniPathway" id="UPA00077">
    <property type="reaction ID" value="UER00155"/>
</dbReference>